<evidence type="ECO:0000256" key="1">
    <source>
        <dbReference type="ARBA" id="ARBA00004685"/>
    </source>
</evidence>
<dbReference type="InterPro" id="IPR021765">
    <property type="entry name" value="UstYa-like"/>
</dbReference>
<name>A0A6A6RVI9_9PLEO</name>
<dbReference type="EMBL" id="MU006786">
    <property type="protein sequence ID" value="KAF2639579.1"/>
    <property type="molecule type" value="Genomic_DNA"/>
</dbReference>
<dbReference type="Proteomes" id="UP000799753">
    <property type="component" value="Unassembled WGS sequence"/>
</dbReference>
<dbReference type="Pfam" id="PF11807">
    <property type="entry name" value="UstYa"/>
    <property type="match status" value="1"/>
</dbReference>
<evidence type="ECO:0000256" key="2">
    <source>
        <dbReference type="ARBA" id="ARBA00035112"/>
    </source>
</evidence>
<comment type="similarity">
    <text evidence="2">Belongs to the ustYa family.</text>
</comment>
<organism evidence="4 5">
    <name type="scientific">Massarina eburnea CBS 473.64</name>
    <dbReference type="NCBI Taxonomy" id="1395130"/>
    <lineage>
        <taxon>Eukaryota</taxon>
        <taxon>Fungi</taxon>
        <taxon>Dikarya</taxon>
        <taxon>Ascomycota</taxon>
        <taxon>Pezizomycotina</taxon>
        <taxon>Dothideomycetes</taxon>
        <taxon>Pleosporomycetidae</taxon>
        <taxon>Pleosporales</taxon>
        <taxon>Massarineae</taxon>
        <taxon>Massarinaceae</taxon>
        <taxon>Massarina</taxon>
    </lineage>
</organism>
<dbReference type="GO" id="GO:0043386">
    <property type="term" value="P:mycotoxin biosynthetic process"/>
    <property type="evidence" value="ECO:0007669"/>
    <property type="project" value="InterPro"/>
</dbReference>
<dbReference type="OrthoDB" id="3687641at2759"/>
<keyword evidence="3" id="KW-1133">Transmembrane helix</keyword>
<keyword evidence="3" id="KW-0812">Transmembrane</keyword>
<reference evidence="4" key="1">
    <citation type="journal article" date="2020" name="Stud. Mycol.">
        <title>101 Dothideomycetes genomes: a test case for predicting lifestyles and emergence of pathogens.</title>
        <authorList>
            <person name="Haridas S."/>
            <person name="Albert R."/>
            <person name="Binder M."/>
            <person name="Bloem J."/>
            <person name="Labutti K."/>
            <person name="Salamov A."/>
            <person name="Andreopoulos B."/>
            <person name="Baker S."/>
            <person name="Barry K."/>
            <person name="Bills G."/>
            <person name="Bluhm B."/>
            <person name="Cannon C."/>
            <person name="Castanera R."/>
            <person name="Culley D."/>
            <person name="Daum C."/>
            <person name="Ezra D."/>
            <person name="Gonzalez J."/>
            <person name="Henrissat B."/>
            <person name="Kuo A."/>
            <person name="Liang C."/>
            <person name="Lipzen A."/>
            <person name="Lutzoni F."/>
            <person name="Magnuson J."/>
            <person name="Mondo S."/>
            <person name="Nolan M."/>
            <person name="Ohm R."/>
            <person name="Pangilinan J."/>
            <person name="Park H.-J."/>
            <person name="Ramirez L."/>
            <person name="Alfaro M."/>
            <person name="Sun H."/>
            <person name="Tritt A."/>
            <person name="Yoshinaga Y."/>
            <person name="Zwiers L.-H."/>
            <person name="Turgeon B."/>
            <person name="Goodwin S."/>
            <person name="Spatafora J."/>
            <person name="Crous P."/>
            <person name="Grigoriev I."/>
        </authorList>
    </citation>
    <scope>NUCLEOTIDE SEQUENCE</scope>
    <source>
        <strain evidence="4">CBS 473.64</strain>
    </source>
</reference>
<comment type="pathway">
    <text evidence="1">Mycotoxin biosynthesis.</text>
</comment>
<feature type="transmembrane region" description="Helical" evidence="3">
    <location>
        <begin position="39"/>
        <end position="61"/>
    </location>
</feature>
<protein>
    <submittedName>
        <fullName evidence="4">Uncharacterized protein</fullName>
    </submittedName>
</protein>
<evidence type="ECO:0000313" key="5">
    <source>
        <dbReference type="Proteomes" id="UP000799753"/>
    </source>
</evidence>
<evidence type="ECO:0000313" key="4">
    <source>
        <dbReference type="EMBL" id="KAF2639579.1"/>
    </source>
</evidence>
<dbReference type="AlphaFoldDB" id="A0A6A6RVI9"/>
<dbReference type="PANTHER" id="PTHR33365:SF4">
    <property type="entry name" value="CYCLOCHLOROTINE BIOSYNTHESIS PROTEIN O"/>
    <property type="match status" value="1"/>
</dbReference>
<gene>
    <name evidence="4" type="ORF">P280DRAFT_402383</name>
</gene>
<sequence length="248" mass="27821">MEKNATADYDDANFQGDENTSFLNRSYVKEKAKKNGMKYLLLANLFVFTMSALTLICAIYMQHSKGTYVAAGLMDEFGIFSPAMHVVEYEQQHFKLAAPINSSDFVGKAPAVENAWKDIASIPDQMVSMEDFPALQKPADSLKVTDQRTGETGYQVGLGVFHQLQCLNILRLATYPENVSKVEGSTERAILDECIEVLRMTLQCQADVSVFTYHSVPGQKDAFPDFESQHVCRNFDKIKQWANDNAMN</sequence>
<keyword evidence="5" id="KW-1185">Reference proteome</keyword>
<evidence type="ECO:0000256" key="3">
    <source>
        <dbReference type="SAM" id="Phobius"/>
    </source>
</evidence>
<proteinExistence type="inferred from homology"/>
<dbReference type="PANTHER" id="PTHR33365">
    <property type="entry name" value="YALI0B05434P"/>
    <property type="match status" value="1"/>
</dbReference>
<keyword evidence="3" id="KW-0472">Membrane</keyword>
<accession>A0A6A6RVI9</accession>